<dbReference type="PANTHER" id="PTHR45615:SF40">
    <property type="entry name" value="MYOSIN HEAVY CHAIN, NON-MUSCLE"/>
    <property type="match status" value="1"/>
</dbReference>
<evidence type="ECO:0000313" key="5">
    <source>
        <dbReference type="Proteomes" id="UP001175261"/>
    </source>
</evidence>
<reference evidence="4" key="1">
    <citation type="submission" date="2022-10" db="EMBL/GenBank/DDBJ databases">
        <title>Determination and structural analysis of whole genome sequence of Sarocladium strictum F4-1.</title>
        <authorList>
            <person name="Hu L."/>
            <person name="Jiang Y."/>
        </authorList>
    </citation>
    <scope>NUCLEOTIDE SEQUENCE</scope>
    <source>
        <strain evidence="4">F4-1</strain>
    </source>
</reference>
<keyword evidence="2" id="KW-0472">Membrane</keyword>
<dbReference type="GO" id="GO:0016460">
    <property type="term" value="C:myosin II complex"/>
    <property type="evidence" value="ECO:0007669"/>
    <property type="project" value="TreeGrafter"/>
</dbReference>
<dbReference type="GO" id="GO:0032982">
    <property type="term" value="C:myosin filament"/>
    <property type="evidence" value="ECO:0007669"/>
    <property type="project" value="TreeGrafter"/>
</dbReference>
<feature type="compositionally biased region" description="Polar residues" evidence="1">
    <location>
        <begin position="839"/>
        <end position="859"/>
    </location>
</feature>
<dbReference type="GO" id="GO:0005737">
    <property type="term" value="C:cytoplasm"/>
    <property type="evidence" value="ECO:0007669"/>
    <property type="project" value="TreeGrafter"/>
</dbReference>
<feature type="region of interest" description="Disordered" evidence="1">
    <location>
        <begin position="518"/>
        <end position="610"/>
    </location>
</feature>
<dbReference type="InterPro" id="IPR036116">
    <property type="entry name" value="FN3_sf"/>
</dbReference>
<evidence type="ECO:0000313" key="4">
    <source>
        <dbReference type="EMBL" id="KAK0384030.1"/>
    </source>
</evidence>
<dbReference type="GO" id="GO:0051015">
    <property type="term" value="F:actin filament binding"/>
    <property type="evidence" value="ECO:0007669"/>
    <property type="project" value="TreeGrafter"/>
</dbReference>
<feature type="transmembrane region" description="Helical" evidence="2">
    <location>
        <begin position="6"/>
        <end position="24"/>
    </location>
</feature>
<feature type="region of interest" description="Disordered" evidence="1">
    <location>
        <begin position="197"/>
        <end position="232"/>
    </location>
</feature>
<dbReference type="InterPro" id="IPR003961">
    <property type="entry name" value="FN3_dom"/>
</dbReference>
<evidence type="ECO:0000259" key="3">
    <source>
        <dbReference type="PROSITE" id="PS50853"/>
    </source>
</evidence>
<feature type="compositionally biased region" description="Polar residues" evidence="1">
    <location>
        <begin position="349"/>
        <end position="363"/>
    </location>
</feature>
<feature type="compositionally biased region" description="Basic and acidic residues" evidence="1">
    <location>
        <begin position="475"/>
        <end position="485"/>
    </location>
</feature>
<feature type="region of interest" description="Disordered" evidence="1">
    <location>
        <begin position="787"/>
        <end position="1124"/>
    </location>
</feature>
<feature type="compositionally biased region" description="Basic and acidic residues" evidence="1">
    <location>
        <begin position="329"/>
        <end position="348"/>
    </location>
</feature>
<feature type="compositionally biased region" description="Polar residues" evidence="1">
    <location>
        <begin position="895"/>
        <end position="914"/>
    </location>
</feature>
<dbReference type="Proteomes" id="UP001175261">
    <property type="component" value="Unassembled WGS sequence"/>
</dbReference>
<keyword evidence="5" id="KW-1185">Reference proteome</keyword>
<feature type="compositionally biased region" description="Acidic residues" evidence="1">
    <location>
        <begin position="863"/>
        <end position="872"/>
    </location>
</feature>
<feature type="compositionally biased region" description="Basic and acidic residues" evidence="1">
    <location>
        <begin position="364"/>
        <end position="459"/>
    </location>
</feature>
<feature type="compositionally biased region" description="Basic and acidic residues" evidence="1">
    <location>
        <begin position="792"/>
        <end position="801"/>
    </location>
</feature>
<feature type="compositionally biased region" description="Polar residues" evidence="1">
    <location>
        <begin position="255"/>
        <end position="266"/>
    </location>
</feature>
<dbReference type="GO" id="GO:0000146">
    <property type="term" value="F:microfilament motor activity"/>
    <property type="evidence" value="ECO:0007669"/>
    <property type="project" value="TreeGrafter"/>
</dbReference>
<protein>
    <recommendedName>
        <fullName evidence="3">Fibronectin type-III domain-containing protein</fullName>
    </recommendedName>
</protein>
<feature type="compositionally biased region" description="Low complexity" evidence="1">
    <location>
        <begin position="1019"/>
        <end position="1034"/>
    </location>
</feature>
<evidence type="ECO:0000256" key="1">
    <source>
        <dbReference type="SAM" id="MobiDB-lite"/>
    </source>
</evidence>
<comment type="caution">
    <text evidence="4">The sequence shown here is derived from an EMBL/GenBank/DDBJ whole genome shotgun (WGS) entry which is preliminary data.</text>
</comment>
<dbReference type="SUPFAM" id="SSF49265">
    <property type="entry name" value="Fibronectin type III"/>
    <property type="match status" value="1"/>
</dbReference>
<dbReference type="Pfam" id="PF00041">
    <property type="entry name" value="fn3"/>
    <property type="match status" value="1"/>
</dbReference>
<dbReference type="PROSITE" id="PS50853">
    <property type="entry name" value="FN3"/>
    <property type="match status" value="1"/>
</dbReference>
<organism evidence="4 5">
    <name type="scientific">Sarocladium strictum</name>
    <name type="common">Black bundle disease fungus</name>
    <name type="synonym">Acremonium strictum</name>
    <dbReference type="NCBI Taxonomy" id="5046"/>
    <lineage>
        <taxon>Eukaryota</taxon>
        <taxon>Fungi</taxon>
        <taxon>Dikarya</taxon>
        <taxon>Ascomycota</taxon>
        <taxon>Pezizomycotina</taxon>
        <taxon>Sordariomycetes</taxon>
        <taxon>Hypocreomycetidae</taxon>
        <taxon>Hypocreales</taxon>
        <taxon>Sarocladiaceae</taxon>
        <taxon>Sarocladium</taxon>
    </lineage>
</organism>
<feature type="region of interest" description="Disordered" evidence="1">
    <location>
        <begin position="638"/>
        <end position="744"/>
    </location>
</feature>
<feature type="compositionally biased region" description="Polar residues" evidence="1">
    <location>
        <begin position="650"/>
        <end position="670"/>
    </location>
</feature>
<name>A0AA39GB32_SARSR</name>
<feature type="region of interest" description="Disordered" evidence="1">
    <location>
        <begin position="248"/>
        <end position="295"/>
    </location>
</feature>
<feature type="compositionally biased region" description="Basic and acidic residues" evidence="1">
    <location>
        <begin position="916"/>
        <end position="925"/>
    </location>
</feature>
<keyword evidence="2" id="KW-0812">Transmembrane</keyword>
<evidence type="ECO:0000256" key="2">
    <source>
        <dbReference type="SAM" id="Phobius"/>
    </source>
</evidence>
<dbReference type="Gene3D" id="2.60.40.10">
    <property type="entry name" value="Immunoglobulins"/>
    <property type="match status" value="1"/>
</dbReference>
<feature type="domain" description="Fibronectin type-III" evidence="3">
    <location>
        <begin position="109"/>
        <end position="197"/>
    </location>
</feature>
<feature type="compositionally biased region" description="Polar residues" evidence="1">
    <location>
        <begin position="804"/>
        <end position="821"/>
    </location>
</feature>
<sequence>MLWELIPALITLVLSAAGFWWLYATPNNFQKVVLGLACIITLSIDPRKAFSHEYPPAYDALLDFRLHDLRALHIRMVLTLGAVVWLLHRSWQTLWKPVPDLINILGVDVPEPPDVSLAGIDARSVTLSWTRPPSNRPVDKYKIQVNGIHVGDSQGHETAITVTGLKPSHFYNIRVVAVGANNFSAASQMLRLRTYSESGKPDLGNSRLPSGFMDHGNARDMFSSDGRLGAKRSSPIPAIEAAAAVLDGRLGPSRESGSSAPGQRRNTLNRRHSPSVASADQPPMPSPKSVGPDASLDELNRKFEALRKEMDELVASYSKEEFDFSQQEADLKKEKERKKQLLKEKDEQTSQLKTSNRTTQEQMRNADKERQKKEQQLKEKEAKKNKVRDSIMKYESEIERMKKERESFVQKKEELEKKRDSDVSKLDEANSDLQDKCTELEAELREKGKQLQELKEARQKLPGADDEQSNDSDTQQDRQWEARRNELHHQLVAETKRGHFLDQQLRILSEQLSIQQQSGLAQYSQPDPSAAEFEPSNGAQAKRLSHHSNTIPEAHVSPHFHSPGLEMGSQLGGRSIRPARGPALFMDMAADGEGEPPTEAEMRAASGPMSPTAQALLPAALLDDTENLDARLQPSPLPAAVTESEDIPQSPGSSIRSYSVFSSPQGSSQHLPFPSYLDPSESRPGTLNSSPTAPPAAPHRFSSLFSFQRNRAPGPPEDGGLAFGSLKPGQSQSFPRGTDDPELTHRRKASWGLGFGLINRNSMGPDGTAPSSQFSAARFLARRAGGTTGEAGLDRDTEHPRPASVTSTDLPRPSTDSSSIWGPQERKGPWSPSGENRWASRSGSRRPSLTGPSAKMTTTLANADDEILDDADLLNPQKSASQVGVIGSRPPARTRSLQKSLNPTAPTFMGNVSNIFRKDKDKDSTASDTGGKTKSKSKGKTKEVTTPNIELPPQMDDSPTDSRISRDTYSVHTQTSISESHDSLPLDSTVSNAASDSNFTTSSNLAKEQENKVRKLFRKGSSSKFSLFKKGPGSTTNSSTDRNERISIGDLDDLGEEGGSGGSAALGRSFDSVTSSPSLGPARTRDSKESRISSWRGFSMKMKGKDTPSKEKESLEMDRAPDEE</sequence>
<dbReference type="PANTHER" id="PTHR45615">
    <property type="entry name" value="MYOSIN HEAVY CHAIN, NON-MUSCLE"/>
    <property type="match status" value="1"/>
</dbReference>
<dbReference type="InterPro" id="IPR013783">
    <property type="entry name" value="Ig-like_fold"/>
</dbReference>
<dbReference type="SMART" id="SM00060">
    <property type="entry name" value="FN3"/>
    <property type="match status" value="1"/>
</dbReference>
<gene>
    <name evidence="4" type="ORF">NLU13_8119</name>
</gene>
<proteinExistence type="predicted"/>
<accession>A0AA39GB32</accession>
<dbReference type="CDD" id="cd00063">
    <property type="entry name" value="FN3"/>
    <property type="match status" value="1"/>
</dbReference>
<feature type="compositionally biased region" description="Polar residues" evidence="1">
    <location>
        <begin position="986"/>
        <end position="1006"/>
    </location>
</feature>
<feature type="region of interest" description="Disordered" evidence="1">
    <location>
        <begin position="319"/>
        <end position="485"/>
    </location>
</feature>
<dbReference type="AlphaFoldDB" id="A0AA39GB32"/>
<dbReference type="EMBL" id="JAPDFR010000008">
    <property type="protein sequence ID" value="KAK0384030.1"/>
    <property type="molecule type" value="Genomic_DNA"/>
</dbReference>
<feature type="compositionally biased region" description="Polar residues" evidence="1">
    <location>
        <begin position="967"/>
        <end position="978"/>
    </location>
</feature>
<keyword evidence="2" id="KW-1133">Transmembrane helix</keyword>
<feature type="compositionally biased region" description="Basic and acidic residues" evidence="1">
    <location>
        <begin position="1103"/>
        <end position="1124"/>
    </location>
</feature>